<dbReference type="OrthoDB" id="2755487at2759"/>
<dbReference type="Proteomes" id="UP000184267">
    <property type="component" value="Unassembled WGS sequence"/>
</dbReference>
<dbReference type="OMA" id="IADCICA"/>
<organism evidence="3 4">
    <name type="scientific">Trametes pubescens</name>
    <name type="common">White-rot fungus</name>
    <dbReference type="NCBI Taxonomy" id="154538"/>
    <lineage>
        <taxon>Eukaryota</taxon>
        <taxon>Fungi</taxon>
        <taxon>Dikarya</taxon>
        <taxon>Basidiomycota</taxon>
        <taxon>Agaricomycotina</taxon>
        <taxon>Agaricomycetes</taxon>
        <taxon>Polyporales</taxon>
        <taxon>Polyporaceae</taxon>
        <taxon>Trametes</taxon>
    </lineage>
</organism>
<name>A0A1M2VGM0_TRAPU</name>
<protein>
    <recommendedName>
        <fullName evidence="2">Fungal-type protein kinase domain-containing protein</fullName>
    </recommendedName>
</protein>
<gene>
    <name evidence="3" type="ORF">TRAPUB_2387</name>
</gene>
<evidence type="ECO:0000313" key="3">
    <source>
        <dbReference type="EMBL" id="OJT06750.1"/>
    </source>
</evidence>
<proteinExistence type="predicted"/>
<dbReference type="PANTHER" id="PTHR38248">
    <property type="entry name" value="FUNK1 6"/>
    <property type="match status" value="1"/>
</dbReference>
<reference evidence="3 4" key="1">
    <citation type="submission" date="2016-10" db="EMBL/GenBank/DDBJ databases">
        <title>Genome sequence of the basidiomycete white-rot fungus Trametes pubescens.</title>
        <authorList>
            <person name="Makela M.R."/>
            <person name="Granchi Z."/>
            <person name="Peng M."/>
            <person name="De Vries R.P."/>
            <person name="Grigoriev I."/>
            <person name="Riley R."/>
            <person name="Hilden K."/>
        </authorList>
    </citation>
    <scope>NUCLEOTIDE SEQUENCE [LARGE SCALE GENOMIC DNA]</scope>
    <source>
        <strain evidence="3 4">FBCC735</strain>
    </source>
</reference>
<dbReference type="Gene3D" id="1.10.510.10">
    <property type="entry name" value="Transferase(Phosphotransferase) domain 1"/>
    <property type="match status" value="1"/>
</dbReference>
<dbReference type="InterPro" id="IPR040976">
    <property type="entry name" value="Pkinase_fungal"/>
</dbReference>
<dbReference type="Pfam" id="PF17667">
    <property type="entry name" value="Pkinase_fungal"/>
    <property type="match status" value="1"/>
</dbReference>
<evidence type="ECO:0000313" key="4">
    <source>
        <dbReference type="Proteomes" id="UP000184267"/>
    </source>
</evidence>
<evidence type="ECO:0000256" key="1">
    <source>
        <dbReference type="SAM" id="MobiDB-lite"/>
    </source>
</evidence>
<comment type="caution">
    <text evidence="3">The sequence shown here is derived from an EMBL/GenBank/DDBJ whole genome shotgun (WGS) entry which is preliminary data.</text>
</comment>
<keyword evidence="4" id="KW-1185">Reference proteome</keyword>
<dbReference type="SUPFAM" id="SSF56112">
    <property type="entry name" value="Protein kinase-like (PK-like)"/>
    <property type="match status" value="1"/>
</dbReference>
<dbReference type="EMBL" id="MNAD01001265">
    <property type="protein sequence ID" value="OJT06750.1"/>
    <property type="molecule type" value="Genomic_DNA"/>
</dbReference>
<accession>A0A1M2VGM0</accession>
<dbReference type="InterPro" id="IPR011009">
    <property type="entry name" value="Kinase-like_dom_sf"/>
</dbReference>
<feature type="compositionally biased region" description="Polar residues" evidence="1">
    <location>
        <begin position="218"/>
        <end position="247"/>
    </location>
</feature>
<feature type="domain" description="Fungal-type protein kinase" evidence="2">
    <location>
        <begin position="3"/>
        <end position="421"/>
    </location>
</feature>
<evidence type="ECO:0000259" key="2">
    <source>
        <dbReference type="Pfam" id="PF17667"/>
    </source>
</evidence>
<sequence>MLLIIGRRFRFLRWDRSGTIVTRAADYFEQPDLLCKMLWRMSQLNEEQLGYDPSAIRIDRTDPDYLRMNTIALPVETDADHMERKLDDDMLDDAPVYRYVRDMFRRSLHPEWPRYRLEVKDTDSGETHSFFVGRPIFHAPGMAGRGTRGYVAFHHESGRFVWLKDAWRADYKLVDKEGITLKKLNMVGVDNVPTLVCHGDILGQTTKTPDYWGKNDDSGASATDETPTPATVASSSQTLATPQPSTSRSHKRSRDEANDATDDTLSPSDPNLDGKNPKRSEECPLRLHAHYRLVVEEVALPLKDFQNSRQLVSIILDTVVAHQEAVEKADIIHCDISSGNILIFPKVVHDVETGTKGLNWSGLLTDWELSKPLRHESGQLRARQPERTGTWQYMSVAVLSKSTKVVETSDELESFFHVLLYNAIRYTRSNCKNVDAFIEAFFDPYTVEDNKYECGTKKKHTMKGLTELTTGPSGGKVLRFTSEPLNDFLYTALVWFNAHYAVQDYAESQKNPSQLLFIQPKKPEPAPLIALRRAPVDKYSNARLGSLPPQFVKTKENVPKKLEAKTEAAALKVATHSHIQTALHEVMYSEGWVADRVDGDNAPDTFEVVHPVDPPVGAAASTVKRRRIEQTCGPAFSCYQRDYGSLAPRTPPRHDATC</sequence>
<feature type="region of interest" description="Disordered" evidence="1">
    <location>
        <begin position="207"/>
        <end position="281"/>
    </location>
</feature>
<dbReference type="PANTHER" id="PTHR38248:SF2">
    <property type="entry name" value="FUNK1 11"/>
    <property type="match status" value="1"/>
</dbReference>
<dbReference type="AlphaFoldDB" id="A0A1M2VGM0"/>